<dbReference type="GO" id="GO:0005886">
    <property type="term" value="C:plasma membrane"/>
    <property type="evidence" value="ECO:0007669"/>
    <property type="project" value="UniProtKB-SubCell"/>
</dbReference>
<keyword evidence="9" id="KW-1185">Reference proteome</keyword>
<feature type="transmembrane region" description="Helical" evidence="7">
    <location>
        <begin position="104"/>
        <end position="124"/>
    </location>
</feature>
<feature type="transmembrane region" description="Helical" evidence="7">
    <location>
        <begin position="136"/>
        <end position="154"/>
    </location>
</feature>
<evidence type="ECO:0000256" key="6">
    <source>
        <dbReference type="ARBA" id="ARBA00023136"/>
    </source>
</evidence>
<name>A0A8D5FTG2_9BACT</name>
<dbReference type="AlphaFoldDB" id="A0A8D5FTG2"/>
<dbReference type="GO" id="GO:0015105">
    <property type="term" value="F:arsenite transmembrane transporter activity"/>
    <property type="evidence" value="ECO:0007669"/>
    <property type="project" value="TreeGrafter"/>
</dbReference>
<reference evidence="8" key="1">
    <citation type="submission" date="2020-09" db="EMBL/GenBank/DDBJ databases">
        <title>Desulfogranum mesoprofundum gen. nov., sp. nov., a novel mesophilic, sulfate-reducing chemolithoautotroph isolated from a deep-sea hydrothermal vent chimney in the Suiyo Seamount.</title>
        <authorList>
            <person name="Hashimoto Y."/>
            <person name="Nakagawa S."/>
        </authorList>
    </citation>
    <scope>NUCLEOTIDE SEQUENCE</scope>
    <source>
        <strain evidence="8">KT2</strain>
    </source>
</reference>
<dbReference type="Pfam" id="PF01758">
    <property type="entry name" value="SBF"/>
    <property type="match status" value="1"/>
</dbReference>
<dbReference type="RefSeq" id="WP_228853860.1">
    <property type="nucleotide sequence ID" value="NZ_AP024086.1"/>
</dbReference>
<keyword evidence="3" id="KW-1003">Cell membrane</keyword>
<evidence type="ECO:0000256" key="4">
    <source>
        <dbReference type="ARBA" id="ARBA00022692"/>
    </source>
</evidence>
<evidence type="ECO:0000313" key="8">
    <source>
        <dbReference type="EMBL" id="BCL61404.1"/>
    </source>
</evidence>
<keyword evidence="5 7" id="KW-1133">Transmembrane helix</keyword>
<dbReference type="KEGG" id="dbk:DGMP_20970"/>
<dbReference type="Proteomes" id="UP000826725">
    <property type="component" value="Chromosome"/>
</dbReference>
<dbReference type="PANTHER" id="PTHR43057">
    <property type="entry name" value="ARSENITE EFFLUX TRANSPORTER"/>
    <property type="match status" value="1"/>
</dbReference>
<sequence>MVKYMQGFSRFLKKYIPLITLLDILTALYVGTHYHTFTSSLNPLILPVVLLMLLPMMMTIVVKELKLVIRDKKIIIIASLINFVLSPLIGFIWAALFFKGLDPQFIAGWILKLTVPCSSMMVAWTGMSRGKTETALVIQVVSFLLATVAIPLWMTLLVGTYVSVDFWFFGKKIMLIIVLPMVVGVSIRELLICRKYGKKFFKEEIKPFLPPISSVGMFMVIFIAVGGQASAIVDNLHLVGILLISIVLVYPLLLVLSLFVSKKAMIPYQDSIAIGFATTAKNHGIALALAVSSIGGLSILPSTIVPIFQVSLMMIIWKMSSRIEQWFN</sequence>
<evidence type="ECO:0000256" key="2">
    <source>
        <dbReference type="ARBA" id="ARBA00022448"/>
    </source>
</evidence>
<feature type="transmembrane region" description="Helical" evidence="7">
    <location>
        <begin position="297"/>
        <end position="317"/>
    </location>
</feature>
<feature type="transmembrane region" description="Helical" evidence="7">
    <location>
        <begin position="12"/>
        <end position="32"/>
    </location>
</feature>
<dbReference type="InterPro" id="IPR004706">
    <property type="entry name" value="Arsenical-R_Acr3"/>
</dbReference>
<comment type="subcellular location">
    <subcellularLocation>
        <location evidence="1">Cell membrane</location>
        <topology evidence="1">Multi-pass membrane protein</topology>
    </subcellularLocation>
</comment>
<gene>
    <name evidence="8" type="ORF">DGMP_20970</name>
</gene>
<feature type="transmembrane region" description="Helical" evidence="7">
    <location>
        <begin position="166"/>
        <end position="187"/>
    </location>
</feature>
<dbReference type="GO" id="GO:0015104">
    <property type="term" value="F:antimonite transmembrane transporter activity"/>
    <property type="evidence" value="ECO:0007669"/>
    <property type="project" value="TreeGrafter"/>
</dbReference>
<feature type="transmembrane region" description="Helical" evidence="7">
    <location>
        <begin position="208"/>
        <end position="232"/>
    </location>
</feature>
<proteinExistence type="predicted"/>
<feature type="transmembrane region" description="Helical" evidence="7">
    <location>
        <begin position="44"/>
        <end position="62"/>
    </location>
</feature>
<evidence type="ECO:0000256" key="5">
    <source>
        <dbReference type="ARBA" id="ARBA00022989"/>
    </source>
</evidence>
<feature type="transmembrane region" description="Helical" evidence="7">
    <location>
        <begin position="238"/>
        <end position="260"/>
    </location>
</feature>
<dbReference type="PANTHER" id="PTHR43057:SF1">
    <property type="entry name" value="ARSENICAL-RESISTANCE PROTEIN 3"/>
    <property type="match status" value="1"/>
</dbReference>
<protein>
    <submittedName>
        <fullName evidence="8">Bile acid:sodium symporter</fullName>
    </submittedName>
</protein>
<feature type="transmembrane region" description="Helical" evidence="7">
    <location>
        <begin position="74"/>
        <end position="98"/>
    </location>
</feature>
<keyword evidence="2" id="KW-0813">Transport</keyword>
<keyword evidence="4 7" id="KW-0812">Transmembrane</keyword>
<evidence type="ECO:0000256" key="1">
    <source>
        <dbReference type="ARBA" id="ARBA00004651"/>
    </source>
</evidence>
<accession>A0A8D5FTG2</accession>
<evidence type="ECO:0000256" key="3">
    <source>
        <dbReference type="ARBA" id="ARBA00022475"/>
    </source>
</evidence>
<organism evidence="8 9">
    <name type="scientific">Desulfomarina profundi</name>
    <dbReference type="NCBI Taxonomy" id="2772557"/>
    <lineage>
        <taxon>Bacteria</taxon>
        <taxon>Pseudomonadati</taxon>
        <taxon>Thermodesulfobacteriota</taxon>
        <taxon>Desulfobulbia</taxon>
        <taxon>Desulfobulbales</taxon>
        <taxon>Desulfobulbaceae</taxon>
        <taxon>Desulfomarina</taxon>
    </lineage>
</organism>
<dbReference type="InterPro" id="IPR002657">
    <property type="entry name" value="BilAc:Na_symport/Acr3"/>
</dbReference>
<dbReference type="EMBL" id="AP024086">
    <property type="protein sequence ID" value="BCL61404.1"/>
    <property type="molecule type" value="Genomic_DNA"/>
</dbReference>
<evidence type="ECO:0000256" key="7">
    <source>
        <dbReference type="SAM" id="Phobius"/>
    </source>
</evidence>
<dbReference type="GO" id="GO:0015297">
    <property type="term" value="F:antiporter activity"/>
    <property type="evidence" value="ECO:0007669"/>
    <property type="project" value="InterPro"/>
</dbReference>
<keyword evidence="6 7" id="KW-0472">Membrane</keyword>
<evidence type="ECO:0000313" key="9">
    <source>
        <dbReference type="Proteomes" id="UP000826725"/>
    </source>
</evidence>